<reference evidence="8" key="1">
    <citation type="submission" date="2010-06" db="EMBL/GenBank/DDBJ databases">
        <authorList>
            <person name="Jiang H."/>
            <person name="Abraham K."/>
            <person name="Ali S."/>
            <person name="Alsbrooks S.L."/>
            <person name="Anim B.N."/>
            <person name="Anosike U.S."/>
            <person name="Attaway T."/>
            <person name="Bandaranaike D.P."/>
            <person name="Battles P.K."/>
            <person name="Bell S.N."/>
            <person name="Bell A.V."/>
            <person name="Beltran B."/>
            <person name="Bickham C."/>
            <person name="Bustamante Y."/>
            <person name="Caleb T."/>
            <person name="Canada A."/>
            <person name="Cardenas V."/>
            <person name="Carter K."/>
            <person name="Chacko J."/>
            <person name="Chandrabose M.N."/>
            <person name="Chavez D."/>
            <person name="Chavez A."/>
            <person name="Chen L."/>
            <person name="Chu H.-S."/>
            <person name="Claassen K.J."/>
            <person name="Cockrell R."/>
            <person name="Collins M."/>
            <person name="Cooper J.A."/>
            <person name="Cree A."/>
            <person name="Curry S.M."/>
            <person name="Da Y."/>
            <person name="Dao M.D."/>
            <person name="Das B."/>
            <person name="Davila M.-L."/>
            <person name="Davy-Carroll L."/>
            <person name="Denson S."/>
            <person name="Dinh H."/>
            <person name="Ebong V.E."/>
            <person name="Edwards J.R."/>
            <person name="Egan A."/>
            <person name="El-Daye J."/>
            <person name="Escobedo L."/>
            <person name="Fernandez S."/>
            <person name="Fernando P.R."/>
            <person name="Flagg N."/>
            <person name="Forbes L.D."/>
            <person name="Fowler R.G."/>
            <person name="Fu Q."/>
            <person name="Gabisi R.A."/>
            <person name="Ganer J."/>
            <person name="Garbino Pronczuk A."/>
            <person name="Garcia R.M."/>
            <person name="Garner T."/>
            <person name="Garrett T.E."/>
            <person name="Gonzalez D.A."/>
            <person name="Hamid H."/>
            <person name="Hawkins E.S."/>
            <person name="Hirani K."/>
            <person name="Hogues M.E."/>
            <person name="Hollins B."/>
            <person name="Hsiao C.-H."/>
            <person name="Jabil R."/>
            <person name="James M.L."/>
            <person name="Jhangiani S.N."/>
            <person name="Johnson B."/>
            <person name="Johnson Q."/>
            <person name="Joshi V."/>
            <person name="Kalu J.B."/>
            <person name="Kam C."/>
            <person name="Kashfia A."/>
            <person name="Keebler J."/>
            <person name="Kisamo H."/>
            <person name="Kovar C.L."/>
            <person name="Lago L.A."/>
            <person name="Lai C.-Y."/>
            <person name="Laidlaw J."/>
            <person name="Lara F."/>
            <person name="Le T.-K."/>
            <person name="Lee S.L."/>
            <person name="Legall F.H."/>
            <person name="Lemon S.J."/>
            <person name="Lewis L.R."/>
            <person name="Li B."/>
            <person name="Liu Y."/>
            <person name="Liu Y.-S."/>
            <person name="Lopez J."/>
            <person name="Lozado R.J."/>
            <person name="Lu J."/>
            <person name="Madu R.C."/>
            <person name="Maheshwari M."/>
            <person name="Maheshwari R."/>
            <person name="Malloy K."/>
            <person name="Martinez E."/>
            <person name="Mathew T."/>
            <person name="Mercado I.C."/>
            <person name="Mercado C."/>
            <person name="Meyer B."/>
            <person name="Montgomery K."/>
            <person name="Morgan M.B."/>
            <person name="Munidasa M."/>
            <person name="Nazareth L.V."/>
            <person name="Nelson J."/>
            <person name="Ng B.M."/>
            <person name="Nguyen N.B."/>
            <person name="Nguyen P.Q."/>
            <person name="Nguyen T."/>
            <person name="Obregon M."/>
            <person name="Okwuonu G.O."/>
            <person name="Onwere C.G."/>
            <person name="Orozco G."/>
            <person name="Parra A."/>
            <person name="Patel S."/>
            <person name="Patil S."/>
            <person name="Perez A."/>
            <person name="Perez Y."/>
            <person name="Pham C."/>
            <person name="Primus E.L."/>
            <person name="Pu L.-L."/>
            <person name="Puazo M."/>
            <person name="Qin X."/>
            <person name="Quiroz J.B."/>
            <person name="Reese J."/>
            <person name="Richards S."/>
            <person name="Rives C.M."/>
            <person name="Robberts R."/>
            <person name="Ruiz S.J."/>
            <person name="Ruiz M.J."/>
            <person name="Santibanez J."/>
            <person name="Schneider B.W."/>
            <person name="Sisson I."/>
            <person name="Smith M."/>
            <person name="Sodergren E."/>
            <person name="Song X.-Z."/>
            <person name="Song B.B."/>
            <person name="Summersgill H."/>
            <person name="Thelus R."/>
            <person name="Thornton R.D."/>
            <person name="Trejos Z.Y."/>
            <person name="Usmani K."/>
            <person name="Vattathil S."/>
            <person name="Villasana D."/>
            <person name="Walker D.L."/>
            <person name="Wang S."/>
            <person name="Wang K."/>
            <person name="White C.S."/>
            <person name="Williams A.C."/>
            <person name="Williamson J."/>
            <person name="Wilson K."/>
            <person name="Woghiren I.O."/>
            <person name="Woodworth J.R."/>
            <person name="Worley K.C."/>
            <person name="Wright R.A."/>
            <person name="Wu W."/>
            <person name="Young L."/>
            <person name="Zhang L."/>
            <person name="Zhang J."/>
            <person name="Zhu Y."/>
            <person name="Muzny D.M."/>
            <person name="Weinstock G."/>
            <person name="Gibbs R.A."/>
        </authorList>
    </citation>
    <scope>NUCLEOTIDE SEQUENCE [LARGE SCALE GENOMIC DNA]</scope>
    <source>
        <strain evidence="8">LSR1</strain>
    </source>
</reference>
<accession>A0A8R2JVU9</accession>
<evidence type="ECO:0000313" key="7">
    <source>
        <dbReference type="EnsemblMetazoa" id="XP_029347486.1"/>
    </source>
</evidence>
<dbReference type="OrthoDB" id="7552732at2759"/>
<dbReference type="GO" id="GO:0003677">
    <property type="term" value="F:DNA binding"/>
    <property type="evidence" value="ECO:0007669"/>
    <property type="project" value="InterPro"/>
</dbReference>
<sequence length="289" mass="32403">MLIVQNKDLRSTIAKQRVMIDISESFPRIHELSNLVLKNLESITEKQKISISASASPLKARTNISSISMVSKVTSKNVVKDVSKVDNVDFCNQVQPELLSNQPYNILEDFNGIQKTIVIEKDSVVEVSKEIVDKPNQSTIDKIANPKVMEIVKKVASSAMDQSEVSSENWVELWPKSGIEVNSFALSSINRKCPSKMISDLMIILFTDDELRNGSVTGKKSNFIKSGELKKQLDVHKVKAMKDFTQDIFRDVTDEIINKAIRTKLNNFSKKPKVLNFNTGSATRLTNTI</sequence>
<evidence type="ECO:0000313" key="8">
    <source>
        <dbReference type="Proteomes" id="UP000007819"/>
    </source>
</evidence>
<evidence type="ECO:0000256" key="5">
    <source>
        <dbReference type="ARBA" id="ARBA00023242"/>
    </source>
</evidence>
<organism evidence="7 8">
    <name type="scientific">Acyrthosiphon pisum</name>
    <name type="common">Pea aphid</name>
    <dbReference type="NCBI Taxonomy" id="7029"/>
    <lineage>
        <taxon>Eukaryota</taxon>
        <taxon>Metazoa</taxon>
        <taxon>Ecdysozoa</taxon>
        <taxon>Arthropoda</taxon>
        <taxon>Hexapoda</taxon>
        <taxon>Insecta</taxon>
        <taxon>Pterygota</taxon>
        <taxon>Neoptera</taxon>
        <taxon>Paraneoptera</taxon>
        <taxon>Hemiptera</taxon>
        <taxon>Sternorrhyncha</taxon>
        <taxon>Aphidomorpha</taxon>
        <taxon>Aphidoidea</taxon>
        <taxon>Aphididae</taxon>
        <taxon>Macrosiphini</taxon>
        <taxon>Acyrthosiphon</taxon>
    </lineage>
</organism>
<keyword evidence="2" id="KW-0678">Repressor</keyword>
<dbReference type="GO" id="GO:0045746">
    <property type="term" value="P:negative regulation of Notch signaling pathway"/>
    <property type="evidence" value="ECO:0007669"/>
    <property type="project" value="InterPro"/>
</dbReference>
<name>A0A8R2JVU9_ACYPI</name>
<keyword evidence="4" id="KW-0804">Transcription</keyword>
<evidence type="ECO:0000259" key="6">
    <source>
        <dbReference type="PROSITE" id="PS51457"/>
    </source>
</evidence>
<dbReference type="PANTHER" id="PTHR35346:SF1">
    <property type="entry name" value="BEN DOMAIN-CONTAINING PROTEIN 6"/>
    <property type="match status" value="1"/>
</dbReference>
<keyword evidence="5" id="KW-0539">Nucleus</keyword>
<keyword evidence="8" id="KW-1185">Reference proteome</keyword>
<evidence type="ECO:0000256" key="3">
    <source>
        <dbReference type="ARBA" id="ARBA00023015"/>
    </source>
</evidence>
<dbReference type="AlphaFoldDB" id="A0A8R2JVU9"/>
<dbReference type="GO" id="GO:0045666">
    <property type="term" value="P:positive regulation of neuron differentiation"/>
    <property type="evidence" value="ECO:0007669"/>
    <property type="project" value="InterPro"/>
</dbReference>
<dbReference type="InterPro" id="IPR037496">
    <property type="entry name" value="BEND6-like"/>
</dbReference>
<keyword evidence="3" id="KW-0805">Transcription regulation</keyword>
<proteinExistence type="predicted"/>
<dbReference type="Pfam" id="PF10523">
    <property type="entry name" value="BEN"/>
    <property type="match status" value="1"/>
</dbReference>
<dbReference type="GO" id="GO:0005634">
    <property type="term" value="C:nucleus"/>
    <property type="evidence" value="ECO:0007669"/>
    <property type="project" value="UniProtKB-SubCell"/>
</dbReference>
<comment type="subcellular location">
    <subcellularLocation>
        <location evidence="1">Nucleus</location>
    </subcellularLocation>
</comment>
<dbReference type="Gene3D" id="1.10.10.2590">
    <property type="entry name" value="BEN domain"/>
    <property type="match status" value="1"/>
</dbReference>
<dbReference type="SMART" id="SM01025">
    <property type="entry name" value="BEN"/>
    <property type="match status" value="1"/>
</dbReference>
<dbReference type="Proteomes" id="UP000007819">
    <property type="component" value="Chromosome X"/>
</dbReference>
<reference evidence="7" key="2">
    <citation type="submission" date="2022-06" db="UniProtKB">
        <authorList>
            <consortium name="EnsemblMetazoa"/>
        </authorList>
    </citation>
    <scope>IDENTIFICATION</scope>
</reference>
<dbReference type="PROSITE" id="PS51457">
    <property type="entry name" value="BEN"/>
    <property type="match status" value="1"/>
</dbReference>
<dbReference type="RefSeq" id="XP_029347486.1">
    <property type="nucleotide sequence ID" value="XM_029491626.1"/>
</dbReference>
<protein>
    <recommendedName>
        <fullName evidence="6">BEN domain-containing protein</fullName>
    </recommendedName>
</protein>
<evidence type="ECO:0000256" key="1">
    <source>
        <dbReference type="ARBA" id="ARBA00004123"/>
    </source>
</evidence>
<feature type="domain" description="BEN" evidence="6">
    <location>
        <begin position="176"/>
        <end position="272"/>
    </location>
</feature>
<dbReference type="KEGG" id="api:100574436"/>
<dbReference type="GO" id="GO:0003714">
    <property type="term" value="F:transcription corepressor activity"/>
    <property type="evidence" value="ECO:0007669"/>
    <property type="project" value="InterPro"/>
</dbReference>
<dbReference type="InterPro" id="IPR018379">
    <property type="entry name" value="BEN_domain"/>
</dbReference>
<evidence type="ECO:0000256" key="4">
    <source>
        <dbReference type="ARBA" id="ARBA00023163"/>
    </source>
</evidence>
<evidence type="ECO:0000256" key="2">
    <source>
        <dbReference type="ARBA" id="ARBA00022491"/>
    </source>
</evidence>
<dbReference type="EnsemblMetazoa" id="XM_029491626.1">
    <property type="protein sequence ID" value="XP_029347486.1"/>
    <property type="gene ID" value="LOC100574436"/>
</dbReference>
<dbReference type="GeneID" id="100574436"/>
<dbReference type="PANTHER" id="PTHR35346">
    <property type="entry name" value="BEN DOMAIN-CONTAINING PROTEIN 6"/>
    <property type="match status" value="1"/>
</dbReference>